<evidence type="ECO:0000313" key="2">
    <source>
        <dbReference type="Proteomes" id="UP001055091"/>
    </source>
</evidence>
<organism evidence="1 2">
    <name type="scientific">Hungatella hathewayi</name>
    <dbReference type="NCBI Taxonomy" id="154046"/>
    <lineage>
        <taxon>Bacteria</taxon>
        <taxon>Bacillati</taxon>
        <taxon>Bacillota</taxon>
        <taxon>Clostridia</taxon>
        <taxon>Lachnospirales</taxon>
        <taxon>Lachnospiraceae</taxon>
        <taxon>Hungatella</taxon>
    </lineage>
</organism>
<dbReference type="Proteomes" id="UP001055091">
    <property type="component" value="Unassembled WGS sequence"/>
</dbReference>
<reference evidence="1" key="1">
    <citation type="submission" date="2022-01" db="EMBL/GenBank/DDBJ databases">
        <title>Novel bile acid biosynthetic pathways are enriched in the microbiome of centenarians.</title>
        <authorList>
            <person name="Sato Y."/>
            <person name="Atarashi K."/>
            <person name="Plichta R.D."/>
            <person name="Arai Y."/>
            <person name="Sasajima S."/>
            <person name="Kearney M.S."/>
            <person name="Suda W."/>
            <person name="Takeshita K."/>
            <person name="Sasaki T."/>
            <person name="Okamoto S."/>
            <person name="Skelly N.A."/>
            <person name="Okamura Y."/>
            <person name="Vlamakis H."/>
            <person name="Li Y."/>
            <person name="Tanoue T."/>
            <person name="Takei H."/>
            <person name="Nittono H."/>
            <person name="Narushima S."/>
            <person name="Irie J."/>
            <person name="Itoh H."/>
            <person name="Moriya K."/>
            <person name="Sugiura Y."/>
            <person name="Suematsu M."/>
            <person name="Moritoki N."/>
            <person name="Shibata S."/>
            <person name="Littman R.D."/>
            <person name="Fischbach A.M."/>
            <person name="Uwamino Y."/>
            <person name="Inoue T."/>
            <person name="Honda A."/>
            <person name="Hattori M."/>
            <person name="Murai T."/>
            <person name="Xavier J.R."/>
            <person name="Hirose N."/>
            <person name="Honda K."/>
        </authorList>
    </citation>
    <scope>NUCLEOTIDE SEQUENCE</scope>
    <source>
        <strain evidence="1">CE91-St55</strain>
    </source>
</reference>
<gene>
    <name evidence="1" type="ORF">CE91St55_43920</name>
</gene>
<proteinExistence type="predicted"/>
<protein>
    <submittedName>
        <fullName evidence="1">Uncharacterized protein</fullName>
    </submittedName>
</protein>
<accession>A0AA37N8P9</accession>
<comment type="caution">
    <text evidence="1">The sequence shown here is derived from an EMBL/GenBank/DDBJ whole genome shotgun (WGS) entry which is preliminary data.</text>
</comment>
<sequence>MSKISWESLYENFKSIYPRLSRLSVYFRPFGYMSIVVYFEDGMKMIYDDLRKQAYITV</sequence>
<name>A0AA37N8P9_9FIRM</name>
<evidence type="ECO:0000313" key="1">
    <source>
        <dbReference type="EMBL" id="GKH02411.1"/>
    </source>
</evidence>
<dbReference type="AlphaFoldDB" id="A0AA37N8P9"/>
<dbReference type="EMBL" id="BQNJ01000002">
    <property type="protein sequence ID" value="GKH02411.1"/>
    <property type="molecule type" value="Genomic_DNA"/>
</dbReference>